<dbReference type="RefSeq" id="WP_184012268.1">
    <property type="nucleotide sequence ID" value="NZ_JACIJS010000007.1"/>
</dbReference>
<dbReference type="AlphaFoldDB" id="A0A840WSB0"/>
<comment type="caution">
    <text evidence="1">The sequence shown here is derived from an EMBL/GenBank/DDBJ whole genome shotgun (WGS) entry which is preliminary data.</text>
</comment>
<organism evidence="1 2">
    <name type="scientific">Rubricella aquisinus</name>
    <dbReference type="NCBI Taxonomy" id="2028108"/>
    <lineage>
        <taxon>Bacteria</taxon>
        <taxon>Pseudomonadati</taxon>
        <taxon>Pseudomonadota</taxon>
        <taxon>Alphaproteobacteria</taxon>
        <taxon>Rhodobacterales</taxon>
        <taxon>Paracoccaceae</taxon>
        <taxon>Rubricella</taxon>
    </lineage>
</organism>
<gene>
    <name evidence="1" type="ORF">FHS89_002583</name>
</gene>
<proteinExistence type="predicted"/>
<reference evidence="1 2" key="1">
    <citation type="submission" date="2020-08" db="EMBL/GenBank/DDBJ databases">
        <title>Genomic Encyclopedia of Type Strains, Phase IV (KMG-IV): sequencing the most valuable type-strain genomes for metagenomic binning, comparative biology and taxonomic classification.</title>
        <authorList>
            <person name="Goeker M."/>
        </authorList>
    </citation>
    <scope>NUCLEOTIDE SEQUENCE [LARGE SCALE GENOMIC DNA]</scope>
    <source>
        <strain evidence="1 2">DSM 103377</strain>
    </source>
</reference>
<dbReference type="Pfam" id="PF04977">
    <property type="entry name" value="DivIC"/>
    <property type="match status" value="1"/>
</dbReference>
<evidence type="ECO:0000313" key="1">
    <source>
        <dbReference type="EMBL" id="MBB5516552.1"/>
    </source>
</evidence>
<keyword evidence="2" id="KW-1185">Reference proteome</keyword>
<dbReference type="InterPro" id="IPR007060">
    <property type="entry name" value="FtsL/DivIC"/>
</dbReference>
<sequence length="102" mass="11571">MSVRSRFSGHVVIQTLFALGALALILSFAYAALRGPFGVTRMLAAEEREIVLKQDLALLVTERERLENLTMRLSDQYLDLDLLDEQARETLGLIRPDEIIIR</sequence>
<accession>A0A840WSB0</accession>
<keyword evidence="1" id="KW-0132">Cell division</keyword>
<dbReference type="GO" id="GO:0051301">
    <property type="term" value="P:cell division"/>
    <property type="evidence" value="ECO:0007669"/>
    <property type="project" value="UniProtKB-KW"/>
</dbReference>
<keyword evidence="1" id="KW-0131">Cell cycle</keyword>
<name>A0A840WSB0_9RHOB</name>
<dbReference type="Proteomes" id="UP000553766">
    <property type="component" value="Unassembled WGS sequence"/>
</dbReference>
<protein>
    <submittedName>
        <fullName evidence="1">Cell division protein FtsB</fullName>
    </submittedName>
</protein>
<dbReference type="EMBL" id="JACIJS010000007">
    <property type="protein sequence ID" value="MBB5516552.1"/>
    <property type="molecule type" value="Genomic_DNA"/>
</dbReference>
<evidence type="ECO:0000313" key="2">
    <source>
        <dbReference type="Proteomes" id="UP000553766"/>
    </source>
</evidence>